<proteinExistence type="predicted"/>
<dbReference type="GeneID" id="24437405"/>
<reference evidence="2" key="1">
    <citation type="journal article" date="2006" name="PLoS Biol.">
        <title>Macronuclear genome sequence of the ciliate Tetrahymena thermophila, a model eukaryote.</title>
        <authorList>
            <person name="Eisen J.A."/>
            <person name="Coyne R.S."/>
            <person name="Wu M."/>
            <person name="Wu D."/>
            <person name="Thiagarajan M."/>
            <person name="Wortman J.R."/>
            <person name="Badger J.H."/>
            <person name="Ren Q."/>
            <person name="Amedeo P."/>
            <person name="Jones K.M."/>
            <person name="Tallon L.J."/>
            <person name="Delcher A.L."/>
            <person name="Salzberg S.L."/>
            <person name="Silva J.C."/>
            <person name="Haas B.J."/>
            <person name="Majoros W.H."/>
            <person name="Farzad M."/>
            <person name="Carlton J.M."/>
            <person name="Smith R.K. Jr."/>
            <person name="Garg J."/>
            <person name="Pearlman R.E."/>
            <person name="Karrer K.M."/>
            <person name="Sun L."/>
            <person name="Manning G."/>
            <person name="Elde N.C."/>
            <person name="Turkewitz A.P."/>
            <person name="Asai D.J."/>
            <person name="Wilkes D.E."/>
            <person name="Wang Y."/>
            <person name="Cai H."/>
            <person name="Collins K."/>
            <person name="Stewart B.A."/>
            <person name="Lee S.R."/>
            <person name="Wilamowska K."/>
            <person name="Weinberg Z."/>
            <person name="Ruzzo W.L."/>
            <person name="Wloga D."/>
            <person name="Gaertig J."/>
            <person name="Frankel J."/>
            <person name="Tsao C.-C."/>
            <person name="Gorovsky M.A."/>
            <person name="Keeling P.J."/>
            <person name="Waller R.F."/>
            <person name="Patron N.J."/>
            <person name="Cherry J.M."/>
            <person name="Stover N.A."/>
            <person name="Krieger C.J."/>
            <person name="del Toro C."/>
            <person name="Ryder H.F."/>
            <person name="Williamson S.C."/>
            <person name="Barbeau R.A."/>
            <person name="Hamilton E.P."/>
            <person name="Orias E."/>
        </authorList>
    </citation>
    <scope>NUCLEOTIDE SEQUENCE [LARGE SCALE GENOMIC DNA]</scope>
    <source>
        <strain evidence="2">SB210</strain>
    </source>
</reference>
<dbReference type="AlphaFoldDB" id="W7XCR0"/>
<organism evidence="1 2">
    <name type="scientific">Tetrahymena thermophila (strain SB210)</name>
    <dbReference type="NCBI Taxonomy" id="312017"/>
    <lineage>
        <taxon>Eukaryota</taxon>
        <taxon>Sar</taxon>
        <taxon>Alveolata</taxon>
        <taxon>Ciliophora</taxon>
        <taxon>Intramacronucleata</taxon>
        <taxon>Oligohymenophorea</taxon>
        <taxon>Hymenostomatida</taxon>
        <taxon>Tetrahymenina</taxon>
        <taxon>Tetrahymenidae</taxon>
        <taxon>Tetrahymena</taxon>
    </lineage>
</organism>
<dbReference type="Proteomes" id="UP000009168">
    <property type="component" value="Unassembled WGS sequence"/>
</dbReference>
<dbReference type="EMBL" id="GG662699">
    <property type="protein sequence ID" value="EWS74323.1"/>
    <property type="molecule type" value="Genomic_DNA"/>
</dbReference>
<dbReference type="RefSeq" id="XP_012653144.1">
    <property type="nucleotide sequence ID" value="XM_012797690.1"/>
</dbReference>
<evidence type="ECO:0000313" key="2">
    <source>
        <dbReference type="Proteomes" id="UP000009168"/>
    </source>
</evidence>
<sequence length="105" mass="12221">MQFSKMLFESKQISSINQSSIQMSLDLLQWRTPEFSVLKLGRQYSRSSRLRLGLSYSSSNQQSSFDLRGSQKVFTISQKVSYRVFMQANSIFVSKPIIFIIYKCQ</sequence>
<dbReference type="InParanoid" id="W7XCR0"/>
<dbReference type="KEGG" id="tet:TTHERM_000128649"/>
<accession>W7XCR0</accession>
<protein>
    <submittedName>
        <fullName evidence="1">Uncharacterized protein</fullName>
    </submittedName>
</protein>
<name>W7XCR0_TETTS</name>
<gene>
    <name evidence="1" type="ORF">TTHERM_000128649</name>
</gene>
<keyword evidence="2" id="KW-1185">Reference proteome</keyword>
<evidence type="ECO:0000313" key="1">
    <source>
        <dbReference type="EMBL" id="EWS74323.1"/>
    </source>
</evidence>